<dbReference type="InterPro" id="IPR002068">
    <property type="entry name" value="A-crystallin/Hsp20_dom"/>
</dbReference>
<dbReference type="InterPro" id="IPR031107">
    <property type="entry name" value="Small_HSP"/>
</dbReference>
<protein>
    <recommendedName>
        <fullName evidence="3">SHSP domain-containing protein</fullName>
    </recommendedName>
</protein>
<dbReference type="EMBL" id="CP015518">
    <property type="protein sequence ID" value="APG24944.1"/>
    <property type="molecule type" value="Genomic_DNA"/>
</dbReference>
<evidence type="ECO:0000313" key="4">
    <source>
        <dbReference type="EMBL" id="APG24944.1"/>
    </source>
</evidence>
<dbReference type="AlphaFoldDB" id="A0A1L3GG53"/>
<evidence type="ECO:0000259" key="3">
    <source>
        <dbReference type="PROSITE" id="PS01031"/>
    </source>
</evidence>
<dbReference type="STRING" id="29542.A6070_01825"/>
<sequence>MATWNLYKEMEHLRREIDEAFRGFGGHGLLGPAFQPGRSFRRQPPVNLYGDADNLYVEVLVPGIDPAGLDLMVQENILTVSGERAVIEDKDRTWHRRERDNGKFVRTLELPVDVDAEHVKASCKNGILTITLPKAATARPRKISVDVA</sequence>
<dbReference type="Gene3D" id="2.60.40.790">
    <property type="match status" value="1"/>
</dbReference>
<name>A0A1L3GG53_SYNAC</name>
<dbReference type="Proteomes" id="UP000182264">
    <property type="component" value="Chromosome"/>
</dbReference>
<dbReference type="CDD" id="cd06464">
    <property type="entry name" value="ACD_sHsps-like"/>
    <property type="match status" value="1"/>
</dbReference>
<proteinExistence type="inferred from homology"/>
<comment type="similarity">
    <text evidence="1 2">Belongs to the small heat shock protein (HSP20) family.</text>
</comment>
<dbReference type="PROSITE" id="PS01031">
    <property type="entry name" value="SHSP"/>
    <property type="match status" value="1"/>
</dbReference>
<dbReference type="KEGG" id="pace:A6070_01825"/>
<reference evidence="4 5" key="1">
    <citation type="journal article" date="2017" name="Genome Announc.">
        <title>Complete Genome Sequences of Two Acetylene-Fermenting Pelobacter acetylenicus Strains.</title>
        <authorList>
            <person name="Sutton J.M."/>
            <person name="Baesman S.M."/>
            <person name="Fierst J.L."/>
            <person name="Poret-Peterson A.T."/>
            <person name="Oremland R.S."/>
            <person name="Dunlap D.S."/>
            <person name="Akob D.M."/>
        </authorList>
    </citation>
    <scope>NUCLEOTIDE SEQUENCE [LARGE SCALE GENOMIC DNA]</scope>
    <source>
        <strain evidence="4 5">DSM 3247</strain>
    </source>
</reference>
<dbReference type="Pfam" id="PF00011">
    <property type="entry name" value="HSP20"/>
    <property type="match status" value="1"/>
</dbReference>
<gene>
    <name evidence="4" type="ORF">A7E75_07865</name>
</gene>
<evidence type="ECO:0000256" key="1">
    <source>
        <dbReference type="PROSITE-ProRule" id="PRU00285"/>
    </source>
</evidence>
<evidence type="ECO:0000313" key="5">
    <source>
        <dbReference type="Proteomes" id="UP000182264"/>
    </source>
</evidence>
<dbReference type="SUPFAM" id="SSF49764">
    <property type="entry name" value="HSP20-like chaperones"/>
    <property type="match status" value="1"/>
</dbReference>
<organism evidence="4 5">
    <name type="scientific">Syntrophotalea acetylenica</name>
    <name type="common">Pelobacter acetylenicus</name>
    <dbReference type="NCBI Taxonomy" id="29542"/>
    <lineage>
        <taxon>Bacteria</taxon>
        <taxon>Pseudomonadati</taxon>
        <taxon>Thermodesulfobacteriota</taxon>
        <taxon>Desulfuromonadia</taxon>
        <taxon>Desulfuromonadales</taxon>
        <taxon>Syntrophotaleaceae</taxon>
        <taxon>Syntrophotalea</taxon>
    </lineage>
</organism>
<evidence type="ECO:0000256" key="2">
    <source>
        <dbReference type="RuleBase" id="RU003616"/>
    </source>
</evidence>
<dbReference type="InterPro" id="IPR008978">
    <property type="entry name" value="HSP20-like_chaperone"/>
</dbReference>
<dbReference type="PANTHER" id="PTHR11527">
    <property type="entry name" value="HEAT-SHOCK PROTEIN 20 FAMILY MEMBER"/>
    <property type="match status" value="1"/>
</dbReference>
<accession>A0A1L3GG53</accession>
<feature type="domain" description="SHSP" evidence="3">
    <location>
        <begin position="37"/>
        <end position="148"/>
    </location>
</feature>
<dbReference type="OrthoDB" id="189458at2"/>
<dbReference type="RefSeq" id="WP_072286792.1">
    <property type="nucleotide sequence ID" value="NZ_CP015455.1"/>
</dbReference>
<keyword evidence="5" id="KW-1185">Reference proteome</keyword>